<sequence>MKTRKALKVCNLFPALYFSLLGLAFVSLPLVASTMGEGAFMDTLVGLAFALAIGSGFFVGVWTLLSLALTAWHFIARKGTKPRPLYRQAALTFVLAGLFFFSFGIEDRLLAIFGQDQTWLLNLIYFVILILSFVLAWPHNRSLG</sequence>
<keyword evidence="1" id="KW-1133">Transmembrane helix</keyword>
<gene>
    <name evidence="2" type="ORF">F6I03_06540</name>
</gene>
<dbReference type="OrthoDB" id="2136666at2"/>
<keyword evidence="1" id="KW-0472">Membrane</keyword>
<dbReference type="EMBL" id="VYWO01000004">
    <property type="protein sequence ID" value="KAA9300464.1"/>
    <property type="molecule type" value="Genomic_DNA"/>
</dbReference>
<protein>
    <submittedName>
        <fullName evidence="2">Uncharacterized protein</fullName>
    </submittedName>
</protein>
<evidence type="ECO:0000256" key="1">
    <source>
        <dbReference type="SAM" id="Phobius"/>
    </source>
</evidence>
<feature type="transmembrane region" description="Helical" evidence="1">
    <location>
        <begin position="117"/>
        <end position="137"/>
    </location>
</feature>
<comment type="caution">
    <text evidence="2">The sequence shown here is derived from an EMBL/GenBank/DDBJ whole genome shotgun (WGS) entry which is preliminary data.</text>
</comment>
<feature type="transmembrane region" description="Helical" evidence="1">
    <location>
        <begin position="12"/>
        <end position="32"/>
    </location>
</feature>
<reference evidence="2 3" key="1">
    <citation type="submission" date="2019-09" db="EMBL/GenBank/DDBJ databases">
        <title>Draft genome sequence assemblies of isolates from the urinary tract.</title>
        <authorList>
            <person name="Mores C.R."/>
            <person name="Putonti C."/>
            <person name="Wolfe A.J."/>
        </authorList>
    </citation>
    <scope>NUCLEOTIDE SEQUENCE [LARGE SCALE GENOMIC DNA]</scope>
    <source>
        <strain evidence="2 3">UMB623</strain>
    </source>
</reference>
<keyword evidence="1" id="KW-0812">Transmembrane</keyword>
<organism evidence="2 3">
    <name type="scientific">Aerococcus sanguinicola</name>
    <dbReference type="NCBI Taxonomy" id="119206"/>
    <lineage>
        <taxon>Bacteria</taxon>
        <taxon>Bacillati</taxon>
        <taxon>Bacillota</taxon>
        <taxon>Bacilli</taxon>
        <taxon>Lactobacillales</taxon>
        <taxon>Aerococcaceae</taxon>
        <taxon>Aerococcus</taxon>
    </lineage>
</organism>
<dbReference type="Proteomes" id="UP000327148">
    <property type="component" value="Unassembled WGS sequence"/>
</dbReference>
<accession>A0A5N1GJA0</accession>
<dbReference type="RefSeq" id="WP_070431071.1">
    <property type="nucleotide sequence ID" value="NZ_VYWO01000004.1"/>
</dbReference>
<feature type="transmembrane region" description="Helical" evidence="1">
    <location>
        <begin position="84"/>
        <end position="105"/>
    </location>
</feature>
<evidence type="ECO:0000313" key="3">
    <source>
        <dbReference type="Proteomes" id="UP000327148"/>
    </source>
</evidence>
<proteinExistence type="predicted"/>
<feature type="transmembrane region" description="Helical" evidence="1">
    <location>
        <begin position="44"/>
        <end position="72"/>
    </location>
</feature>
<name>A0A5N1GJA0_9LACT</name>
<dbReference type="AlphaFoldDB" id="A0A5N1GJA0"/>
<evidence type="ECO:0000313" key="2">
    <source>
        <dbReference type="EMBL" id="KAA9300464.1"/>
    </source>
</evidence>